<protein>
    <submittedName>
        <fullName evidence="1">Uncharacterized protein</fullName>
    </submittedName>
</protein>
<name>A0ABR3I1S2_LOXSC</name>
<accession>A0ABR3I1S2</accession>
<comment type="caution">
    <text evidence="1">The sequence shown here is derived from an EMBL/GenBank/DDBJ whole genome shotgun (WGS) entry which is preliminary data.</text>
</comment>
<evidence type="ECO:0000313" key="1">
    <source>
        <dbReference type="EMBL" id="KAL0882764.1"/>
    </source>
</evidence>
<reference evidence="1 2" key="1">
    <citation type="submission" date="2024-06" db="EMBL/GenBank/DDBJ databases">
        <title>A chromosome-level genome assembly of beet webworm, Loxostege sticticalis.</title>
        <authorList>
            <person name="Zhang Y."/>
        </authorList>
    </citation>
    <scope>NUCLEOTIDE SEQUENCE [LARGE SCALE GENOMIC DNA]</scope>
    <source>
        <strain evidence="1">AQ026</strain>
        <tissue evidence="1">Whole body</tissue>
    </source>
</reference>
<dbReference type="Proteomes" id="UP001549920">
    <property type="component" value="Unassembled WGS sequence"/>
</dbReference>
<keyword evidence="2" id="KW-1185">Reference proteome</keyword>
<organism evidence="1 2">
    <name type="scientific">Loxostege sticticalis</name>
    <name type="common">Beet webworm moth</name>
    <dbReference type="NCBI Taxonomy" id="481309"/>
    <lineage>
        <taxon>Eukaryota</taxon>
        <taxon>Metazoa</taxon>
        <taxon>Ecdysozoa</taxon>
        <taxon>Arthropoda</taxon>
        <taxon>Hexapoda</taxon>
        <taxon>Insecta</taxon>
        <taxon>Pterygota</taxon>
        <taxon>Neoptera</taxon>
        <taxon>Endopterygota</taxon>
        <taxon>Lepidoptera</taxon>
        <taxon>Glossata</taxon>
        <taxon>Ditrysia</taxon>
        <taxon>Pyraloidea</taxon>
        <taxon>Crambidae</taxon>
        <taxon>Pyraustinae</taxon>
        <taxon>Loxostege</taxon>
    </lineage>
</organism>
<proteinExistence type="predicted"/>
<dbReference type="EMBL" id="JBEUOH010000009">
    <property type="protein sequence ID" value="KAL0882764.1"/>
    <property type="molecule type" value="Genomic_DNA"/>
</dbReference>
<sequence>MNTERSGRRNCKNEPNKFRYVCGQYIVKSQTKNVSEKVKSAYLLYFGRAINQDKPWIPQFFCVSCYATLISWLNGNKTSMPFAVPALWREPSNHYNDCYFCMTDIRGFSKKIKHNIQEEMPPPLPPTKNEIKISQASDLSNVEYNDDSNKDRDFLPSTSSLGRQHLINQSEFNDLIRDLDLSIRQAELLGSRLKEWKLLAPNTKVSVQRKRNKEMASFYSNFENICYCNDIETLMSELNIPYVTQEWRLFIDGSKTSLKAVLLHNGNKYASVPIAYSTVFNRRKNGGETYENIKSILDLIKFKDFRWKVCADLKVVAILLGLQGGFTKYCCFLCLWDSRATAKHYTTKVWPERSEFVCGKANVKHAPLVDPKNIILPPLHIKLGLMKNFVKAMNKEGDGFLYLKTIFSKLSDAKLKEGIFVGPQIRTLMKDPNFDKKLTDKELDAWLSLKTVVKEFLGNHRAENAEQLVNNMLRAYEKLGCRMSLKIHFLHSHFSFFPSNLGAVSDEQGERFHQDIKKLEERFQGRWDTNMLGDYCWRLKREDTSKHKRQS</sequence>
<dbReference type="PANTHER" id="PTHR46114">
    <property type="entry name" value="APPLE DOMAIN-CONTAINING PROTEIN"/>
    <property type="match status" value="1"/>
</dbReference>
<evidence type="ECO:0000313" key="2">
    <source>
        <dbReference type="Proteomes" id="UP001549920"/>
    </source>
</evidence>
<dbReference type="PANTHER" id="PTHR46114:SF1">
    <property type="entry name" value="ZAD DOMAIN-CONTAINING PROTEIN"/>
    <property type="match status" value="1"/>
</dbReference>
<gene>
    <name evidence="1" type="ORF">ABMA27_016315</name>
</gene>